<organism evidence="1 2">
    <name type="scientific">Venustampulla echinocandica</name>
    <dbReference type="NCBI Taxonomy" id="2656787"/>
    <lineage>
        <taxon>Eukaryota</taxon>
        <taxon>Fungi</taxon>
        <taxon>Dikarya</taxon>
        <taxon>Ascomycota</taxon>
        <taxon>Pezizomycotina</taxon>
        <taxon>Leotiomycetes</taxon>
        <taxon>Helotiales</taxon>
        <taxon>Pleuroascaceae</taxon>
        <taxon>Venustampulla</taxon>
    </lineage>
</organism>
<dbReference type="Pfam" id="PF14223">
    <property type="entry name" value="Retrotran_gag_2"/>
    <property type="match status" value="1"/>
</dbReference>
<proteinExistence type="predicted"/>
<dbReference type="AlphaFoldDB" id="A0A370TJ22"/>
<evidence type="ECO:0000313" key="1">
    <source>
        <dbReference type="EMBL" id="RDL35357.1"/>
    </source>
</evidence>
<keyword evidence="2" id="KW-1185">Reference proteome</keyword>
<name>A0A370TJ22_9HELO</name>
<sequence length="166" mass="18749">MTDDHSFGSLLPTKLHGAGNYTVWASQMQNFLVCKGLRELVQPNAPSIDKPESFSSWNPYSTKEPKPNDLRLYEAWAKDVAEAKLLLQHNIDANSNKLVASYYTARDVWVKLESMYGGSGFNLQYQYANEICNIRYENFNNVAQFISKFKALIADLASLGLSPPYI</sequence>
<evidence type="ECO:0008006" key="3">
    <source>
        <dbReference type="Google" id="ProtNLM"/>
    </source>
</evidence>
<protein>
    <recommendedName>
        <fullName evidence="3">DUF4219 domain-containing protein</fullName>
    </recommendedName>
</protein>
<reference evidence="1 2" key="1">
    <citation type="journal article" date="2018" name="IMA Fungus">
        <title>IMA Genome-F 9: Draft genome sequence of Annulohypoxylon stygium, Aspergillus mulundensis, Berkeleyomyces basicola (syn. Thielaviopsis basicola), Ceratocystis smalleyi, two Cercospora beticola strains, Coleophoma cylindrospora, Fusarium fracticaudum, Phialophora cf. hyalina, and Morchella septimelata.</title>
        <authorList>
            <person name="Wingfield B.D."/>
            <person name="Bills G.F."/>
            <person name="Dong Y."/>
            <person name="Huang W."/>
            <person name="Nel W.J."/>
            <person name="Swalarsk-Parry B.S."/>
            <person name="Vaghefi N."/>
            <person name="Wilken P.M."/>
            <person name="An Z."/>
            <person name="de Beer Z.W."/>
            <person name="De Vos L."/>
            <person name="Chen L."/>
            <person name="Duong T.A."/>
            <person name="Gao Y."/>
            <person name="Hammerbacher A."/>
            <person name="Kikkert J.R."/>
            <person name="Li Y."/>
            <person name="Li H."/>
            <person name="Li K."/>
            <person name="Li Q."/>
            <person name="Liu X."/>
            <person name="Ma X."/>
            <person name="Naidoo K."/>
            <person name="Pethybridge S.J."/>
            <person name="Sun J."/>
            <person name="Steenkamp E.T."/>
            <person name="van der Nest M.A."/>
            <person name="van Wyk S."/>
            <person name="Wingfield M.J."/>
            <person name="Xiong C."/>
            <person name="Yue Q."/>
            <person name="Zhang X."/>
        </authorList>
    </citation>
    <scope>NUCLEOTIDE SEQUENCE [LARGE SCALE GENOMIC DNA]</scope>
    <source>
        <strain evidence="1 2">BP 5553</strain>
    </source>
</reference>
<comment type="caution">
    <text evidence="1">The sequence shown here is derived from an EMBL/GenBank/DDBJ whole genome shotgun (WGS) entry which is preliminary data.</text>
</comment>
<dbReference type="RefSeq" id="XP_031868180.1">
    <property type="nucleotide sequence ID" value="XM_032015911.1"/>
</dbReference>
<evidence type="ECO:0000313" key="2">
    <source>
        <dbReference type="Proteomes" id="UP000254866"/>
    </source>
</evidence>
<dbReference type="OrthoDB" id="413361at2759"/>
<dbReference type="EMBL" id="NPIC01000006">
    <property type="protein sequence ID" value="RDL35357.1"/>
    <property type="molecule type" value="Genomic_DNA"/>
</dbReference>
<gene>
    <name evidence="1" type="ORF">BP5553_07288</name>
</gene>
<accession>A0A370TJ22</accession>
<dbReference type="Proteomes" id="UP000254866">
    <property type="component" value="Unassembled WGS sequence"/>
</dbReference>
<dbReference type="GeneID" id="43600137"/>